<dbReference type="EMBL" id="SMNA01000020">
    <property type="protein sequence ID" value="TDE88146.1"/>
    <property type="molecule type" value="Genomic_DNA"/>
</dbReference>
<evidence type="ECO:0000313" key="2">
    <source>
        <dbReference type="EMBL" id="TDE88146.1"/>
    </source>
</evidence>
<dbReference type="Proteomes" id="UP000504882">
    <property type="component" value="Unassembled WGS sequence"/>
</dbReference>
<reference evidence="2 3" key="1">
    <citation type="submission" date="2019-03" db="EMBL/GenBank/DDBJ databases">
        <title>Genomic features of bacteria from cold environments.</title>
        <authorList>
            <person name="Shen L."/>
        </authorList>
    </citation>
    <scope>NUCLEOTIDE SEQUENCE [LARGE SCALE GENOMIC DNA]</scope>
    <source>
        <strain evidence="3">T3246-1</strain>
    </source>
</reference>
<protein>
    <submittedName>
        <fullName evidence="2">Uncharacterized protein</fullName>
    </submittedName>
</protein>
<dbReference type="RefSeq" id="WP_133110193.1">
    <property type="nucleotide sequence ID" value="NZ_SMNA01000020.1"/>
</dbReference>
<feature type="region of interest" description="Disordered" evidence="1">
    <location>
        <begin position="188"/>
        <end position="214"/>
    </location>
</feature>
<feature type="compositionally biased region" description="Basic residues" evidence="1">
    <location>
        <begin position="203"/>
        <end position="214"/>
    </location>
</feature>
<organism evidence="2 3">
    <name type="scientific">Occultella glacieicola</name>
    <dbReference type="NCBI Taxonomy" id="2518684"/>
    <lineage>
        <taxon>Bacteria</taxon>
        <taxon>Bacillati</taxon>
        <taxon>Actinomycetota</taxon>
        <taxon>Actinomycetes</taxon>
        <taxon>Micrococcales</taxon>
        <taxon>Ruaniaceae</taxon>
        <taxon>Occultella</taxon>
    </lineage>
</organism>
<gene>
    <name evidence="2" type="ORF">EXU48_23780</name>
</gene>
<proteinExistence type="predicted"/>
<evidence type="ECO:0000313" key="3">
    <source>
        <dbReference type="Proteomes" id="UP000504882"/>
    </source>
</evidence>
<sequence length="214" mass="24252">MYLGLLRRSSAEPYTTDLSARRWAELLDLDDPSRLGARRVTDAMARLREMKLIEVETNRGEASVITLLREDGSGLPYAPPSGPRVKREDWYLQIPDRLWRGYIQSMSAPALAMLLILLAEPESTTRGAWWSVTNFPAWYGISPSMRAKGTTELIDLRLLRVTKQKLDTPRGANADERDRVRNLYQLIGRANPSPNPKTPAPASRKRLRAIRNTP</sequence>
<accession>A0ABY2DWJ4</accession>
<evidence type="ECO:0000256" key="1">
    <source>
        <dbReference type="SAM" id="MobiDB-lite"/>
    </source>
</evidence>
<keyword evidence="3" id="KW-1185">Reference proteome</keyword>
<comment type="caution">
    <text evidence="2">The sequence shown here is derived from an EMBL/GenBank/DDBJ whole genome shotgun (WGS) entry which is preliminary data.</text>
</comment>
<name>A0ABY2DWJ4_9MICO</name>